<name>A0A5B2VHV2_9BACT</name>
<proteinExistence type="predicted"/>
<keyword evidence="2" id="KW-1185">Reference proteome</keyword>
<organism evidence="1 2">
    <name type="scientific">Chitinophaga agrisoli</name>
    <dbReference type="NCBI Taxonomy" id="2607653"/>
    <lineage>
        <taxon>Bacteria</taxon>
        <taxon>Pseudomonadati</taxon>
        <taxon>Bacteroidota</taxon>
        <taxon>Chitinophagia</taxon>
        <taxon>Chitinophagales</taxon>
        <taxon>Chitinophagaceae</taxon>
        <taxon>Chitinophaga</taxon>
    </lineage>
</organism>
<sequence length="351" mass="41544">MLLSKQITRDEHSTFRKEIFYNDKKDILATRERTIINENGTENGMLSVYEYSGQDYRIIRFESGSESYSSFQPGLLLAGKRDWYNIKEAHSTQECKFENGRMVADHYHNIQFDYKQLVNYTYKDGVKVAETQTKEDGSVYKSTFTYEQGQVKTKLTLLNDQFLDLINYMYRDGQLVQEDRTLKYKDTQFTSTSKKYFYAGKELTRTEYYGTYAGKFPLYKVEENIRKGNMVTSKFSMISNLEMVIGYYDLAALHEWLKKNNMEGILPFYTKDFLSTAVFDASSCQIDTFDDKGTVTEMKIMHPYDHNKEMTKMTFRNEYNDNGLLEFTLVYGQTEEGEMKEREIRKYYYRD</sequence>
<dbReference type="EMBL" id="VUOC01000004">
    <property type="protein sequence ID" value="KAA2239163.1"/>
    <property type="molecule type" value="Genomic_DNA"/>
</dbReference>
<evidence type="ECO:0000313" key="2">
    <source>
        <dbReference type="Proteomes" id="UP000324611"/>
    </source>
</evidence>
<evidence type="ECO:0000313" key="1">
    <source>
        <dbReference type="EMBL" id="KAA2239163.1"/>
    </source>
</evidence>
<comment type="caution">
    <text evidence="1">The sequence shown here is derived from an EMBL/GenBank/DDBJ whole genome shotgun (WGS) entry which is preliminary data.</text>
</comment>
<evidence type="ECO:0008006" key="3">
    <source>
        <dbReference type="Google" id="ProtNLM"/>
    </source>
</evidence>
<reference evidence="1 2" key="2">
    <citation type="submission" date="2019-09" db="EMBL/GenBank/DDBJ databases">
        <authorList>
            <person name="Jin C."/>
        </authorList>
    </citation>
    <scope>NUCLEOTIDE SEQUENCE [LARGE SCALE GENOMIC DNA]</scope>
    <source>
        <strain evidence="1 2">BN140078</strain>
    </source>
</reference>
<gene>
    <name evidence="1" type="ORF">F0L74_23440</name>
</gene>
<dbReference type="RefSeq" id="WP_149840342.1">
    <property type="nucleotide sequence ID" value="NZ_VUOC01000004.1"/>
</dbReference>
<dbReference type="AlphaFoldDB" id="A0A5B2VHV2"/>
<dbReference type="Proteomes" id="UP000324611">
    <property type="component" value="Unassembled WGS sequence"/>
</dbReference>
<protein>
    <recommendedName>
        <fullName evidence="3">YD repeat-containing protein</fullName>
    </recommendedName>
</protein>
<accession>A0A5B2VHV2</accession>
<reference evidence="1 2" key="1">
    <citation type="submission" date="2019-09" db="EMBL/GenBank/DDBJ databases">
        <title>Chitinophaga ginsengihumi sp. nov., isolated from soil of ginseng rhizosphere.</title>
        <authorList>
            <person name="Lee J."/>
        </authorList>
    </citation>
    <scope>NUCLEOTIDE SEQUENCE [LARGE SCALE GENOMIC DNA]</scope>
    <source>
        <strain evidence="1 2">BN140078</strain>
    </source>
</reference>